<dbReference type="OrthoDB" id="2886653at2"/>
<keyword evidence="2" id="KW-1185">Reference proteome</keyword>
<accession>K0J125</accession>
<dbReference type="AlphaFoldDB" id="K0J125"/>
<reference evidence="1 2" key="1">
    <citation type="submission" date="2011-01" db="EMBL/GenBank/DDBJ databases">
        <title>Whole genome sequence of Amphibacillus xylinus NBRC 15112.</title>
        <authorList>
            <person name="Nakazawa H."/>
            <person name="Katano Y."/>
            <person name="Nakamura S."/>
            <person name="Sasagawa M."/>
            <person name="Fukada J."/>
            <person name="Arai T."/>
            <person name="Sasakura N."/>
            <person name="Mochizuki D."/>
            <person name="Hosoyama A."/>
            <person name="Harada K."/>
            <person name="Horikawa H."/>
            <person name="Kato Y."/>
            <person name="Harada T."/>
            <person name="Sasaki K."/>
            <person name="Sekiguchi M."/>
            <person name="Hodoyama M."/>
            <person name="Nishiko R."/>
            <person name="Narita H."/>
            <person name="Hanamaki A."/>
            <person name="Hata C."/>
            <person name="Konno Y."/>
            <person name="Niimura Y."/>
            <person name="Yamazaki S."/>
            <person name="Fujita N."/>
        </authorList>
    </citation>
    <scope>NUCLEOTIDE SEQUENCE [LARGE SCALE GENOMIC DNA]</scope>
    <source>
        <strain evidence="2">ATCC 51415 / DSM 6626 / JCM 7361 / LMG 17667 / NBRC 15112 / Ep01</strain>
    </source>
</reference>
<evidence type="ECO:0008006" key="3">
    <source>
        <dbReference type="Google" id="ProtNLM"/>
    </source>
</evidence>
<evidence type="ECO:0000313" key="1">
    <source>
        <dbReference type="EMBL" id="BAM46161.1"/>
    </source>
</evidence>
<evidence type="ECO:0000313" key="2">
    <source>
        <dbReference type="Proteomes" id="UP000006294"/>
    </source>
</evidence>
<name>K0J125_AMPXN</name>
<gene>
    <name evidence="1" type="ordered locus">AXY_00290</name>
</gene>
<dbReference type="Proteomes" id="UP000006294">
    <property type="component" value="Chromosome"/>
</dbReference>
<sequence length="57" mass="6853">MHYCHICESNQSDGMFIYYLYVCESCQEKIVATDPEDPDYRVFVHKMRKMRELALKS</sequence>
<dbReference type="KEGG" id="axl:AXY_00290"/>
<dbReference type="HOGENOM" id="CLU_187385_1_0_9"/>
<dbReference type="InterPro" id="IPR019700">
    <property type="entry name" value="Sigma-G_inhibitor_Gin"/>
</dbReference>
<proteinExistence type="predicted"/>
<dbReference type="Pfam" id="PF10764">
    <property type="entry name" value="Gin"/>
    <property type="match status" value="1"/>
</dbReference>
<dbReference type="EMBL" id="AP012050">
    <property type="protein sequence ID" value="BAM46161.1"/>
    <property type="molecule type" value="Genomic_DNA"/>
</dbReference>
<protein>
    <recommendedName>
        <fullName evidence="3">Inhibitor of sigma-G Gin</fullName>
    </recommendedName>
</protein>
<dbReference type="RefSeq" id="WP_015008768.1">
    <property type="nucleotide sequence ID" value="NC_018704.1"/>
</dbReference>
<dbReference type="STRING" id="698758.AXY_00290"/>
<organism evidence="1 2">
    <name type="scientific">Amphibacillus xylanus (strain ATCC 51415 / DSM 6626 / JCM 7361 / LMG 17667 / NBRC 15112 / Ep01)</name>
    <dbReference type="NCBI Taxonomy" id="698758"/>
    <lineage>
        <taxon>Bacteria</taxon>
        <taxon>Bacillati</taxon>
        <taxon>Bacillota</taxon>
        <taxon>Bacilli</taxon>
        <taxon>Bacillales</taxon>
        <taxon>Bacillaceae</taxon>
        <taxon>Amphibacillus</taxon>
    </lineage>
</organism>